<evidence type="ECO:0000313" key="3">
    <source>
        <dbReference type="Proteomes" id="UP000000226"/>
    </source>
</evidence>
<dbReference type="AlphaFoldDB" id="V7ALU6"/>
<dbReference type="eggNOG" id="ENOG502S0BU">
    <property type="taxonomic scope" value="Eukaryota"/>
</dbReference>
<evidence type="ECO:0000256" key="1">
    <source>
        <dbReference type="SAM" id="MobiDB-lite"/>
    </source>
</evidence>
<keyword evidence="3" id="KW-1185">Reference proteome</keyword>
<dbReference type="Gramene" id="ESW06484">
    <property type="protein sequence ID" value="ESW06484"/>
    <property type="gene ID" value="PHAVU_010G051600g"/>
</dbReference>
<evidence type="ECO:0000313" key="2">
    <source>
        <dbReference type="EMBL" id="ESW06484.1"/>
    </source>
</evidence>
<feature type="region of interest" description="Disordered" evidence="1">
    <location>
        <begin position="1"/>
        <end position="33"/>
    </location>
</feature>
<dbReference type="OrthoDB" id="1868634at2759"/>
<accession>V7ALU6</accession>
<proteinExistence type="predicted"/>
<feature type="compositionally biased region" description="Basic and acidic residues" evidence="1">
    <location>
        <begin position="1"/>
        <end position="21"/>
    </location>
</feature>
<sequence>MALPGKHYDAPPHDDIKKCYDDEWSNESDDEKRKQSFTKFINDNVNLSKADESMMITGLVTPPLAMVVKKTGQTVPQLSVIKAIPDVAFVPGATILALIAIKLTKRMAFKNIPSIDQKENAL</sequence>
<name>V7ALU6_PHAVU</name>
<dbReference type="EMBL" id="CM002297">
    <property type="protein sequence ID" value="ESW06484.1"/>
    <property type="molecule type" value="Genomic_DNA"/>
</dbReference>
<dbReference type="OMA" id="MAAMIVK"/>
<protein>
    <submittedName>
        <fullName evidence="2">Uncharacterized protein</fullName>
    </submittedName>
</protein>
<organism evidence="2 3">
    <name type="scientific">Phaseolus vulgaris</name>
    <name type="common">Kidney bean</name>
    <name type="synonym">French bean</name>
    <dbReference type="NCBI Taxonomy" id="3885"/>
    <lineage>
        <taxon>Eukaryota</taxon>
        <taxon>Viridiplantae</taxon>
        <taxon>Streptophyta</taxon>
        <taxon>Embryophyta</taxon>
        <taxon>Tracheophyta</taxon>
        <taxon>Spermatophyta</taxon>
        <taxon>Magnoliopsida</taxon>
        <taxon>eudicotyledons</taxon>
        <taxon>Gunneridae</taxon>
        <taxon>Pentapetalae</taxon>
        <taxon>rosids</taxon>
        <taxon>fabids</taxon>
        <taxon>Fabales</taxon>
        <taxon>Fabaceae</taxon>
        <taxon>Papilionoideae</taxon>
        <taxon>50 kb inversion clade</taxon>
        <taxon>NPAAA clade</taxon>
        <taxon>indigoferoid/millettioid clade</taxon>
        <taxon>Phaseoleae</taxon>
        <taxon>Phaseolus</taxon>
    </lineage>
</organism>
<reference evidence="3" key="1">
    <citation type="journal article" date="2014" name="Nat. Genet.">
        <title>A reference genome for common bean and genome-wide analysis of dual domestications.</title>
        <authorList>
            <person name="Schmutz J."/>
            <person name="McClean P.E."/>
            <person name="Mamidi S."/>
            <person name="Wu G.A."/>
            <person name="Cannon S.B."/>
            <person name="Grimwood J."/>
            <person name="Jenkins J."/>
            <person name="Shu S."/>
            <person name="Song Q."/>
            <person name="Chavarro C."/>
            <person name="Torres-Torres M."/>
            <person name="Geffroy V."/>
            <person name="Moghaddam S.M."/>
            <person name="Gao D."/>
            <person name="Abernathy B."/>
            <person name="Barry K."/>
            <person name="Blair M."/>
            <person name="Brick M.A."/>
            <person name="Chovatia M."/>
            <person name="Gepts P."/>
            <person name="Goodstein D.M."/>
            <person name="Gonzales M."/>
            <person name="Hellsten U."/>
            <person name="Hyten D.L."/>
            <person name="Jia G."/>
            <person name="Kelly J.D."/>
            <person name="Kudrna D."/>
            <person name="Lee R."/>
            <person name="Richard M.M."/>
            <person name="Miklas P.N."/>
            <person name="Osorno J.M."/>
            <person name="Rodrigues J."/>
            <person name="Thareau V."/>
            <person name="Urrea C.A."/>
            <person name="Wang M."/>
            <person name="Yu Y."/>
            <person name="Zhang M."/>
            <person name="Wing R.A."/>
            <person name="Cregan P.B."/>
            <person name="Rokhsar D.S."/>
            <person name="Jackson S.A."/>
        </authorList>
    </citation>
    <scope>NUCLEOTIDE SEQUENCE [LARGE SCALE GENOMIC DNA]</scope>
    <source>
        <strain evidence="3">cv. G19833</strain>
    </source>
</reference>
<gene>
    <name evidence="2" type="ORF">PHAVU_010G051600g</name>
</gene>
<dbReference type="Proteomes" id="UP000000226">
    <property type="component" value="Chromosome 10"/>
</dbReference>
<dbReference type="PANTHER" id="PTHR37754">
    <property type="entry name" value="CALCIUM ION-BINDING PROTEIN"/>
    <property type="match status" value="1"/>
</dbReference>
<dbReference type="PANTHER" id="PTHR37754:SF1">
    <property type="entry name" value="CALCIUM ION-BINDING PROTEIN"/>
    <property type="match status" value="1"/>
</dbReference>
<dbReference type="STRING" id="3885.V7ALU6"/>